<proteinExistence type="predicted"/>
<organism evidence="2">
    <name type="scientific">Thermodesulfobacterium geofontis</name>
    <dbReference type="NCBI Taxonomy" id="1295609"/>
    <lineage>
        <taxon>Bacteria</taxon>
        <taxon>Pseudomonadati</taxon>
        <taxon>Thermodesulfobacteriota</taxon>
        <taxon>Thermodesulfobacteria</taxon>
        <taxon>Thermodesulfobacteriales</taxon>
        <taxon>Thermodesulfobacteriaceae</taxon>
        <taxon>Thermodesulfobacterium</taxon>
    </lineage>
</organism>
<feature type="signal peptide" evidence="1">
    <location>
        <begin position="1"/>
        <end position="22"/>
    </location>
</feature>
<gene>
    <name evidence="2" type="ORF">ENT66_07120</name>
</gene>
<reference evidence="2" key="1">
    <citation type="journal article" date="2020" name="mSystems">
        <title>Genome- and Community-Level Interaction Insights into Carbon Utilization and Element Cycling Functions of Hydrothermarchaeota in Hydrothermal Sediment.</title>
        <authorList>
            <person name="Zhou Z."/>
            <person name="Liu Y."/>
            <person name="Xu W."/>
            <person name="Pan J."/>
            <person name="Luo Z.H."/>
            <person name="Li M."/>
        </authorList>
    </citation>
    <scope>NUCLEOTIDE SEQUENCE [LARGE SCALE GENOMIC DNA]</scope>
    <source>
        <strain evidence="2">SpSt-6</strain>
    </source>
</reference>
<protein>
    <submittedName>
        <fullName evidence="2">Uncharacterized protein</fullName>
    </submittedName>
</protein>
<dbReference type="EMBL" id="DSZN01000108">
    <property type="protein sequence ID" value="HGQ86063.1"/>
    <property type="molecule type" value="Genomic_DNA"/>
</dbReference>
<feature type="chain" id="PRO_5028084847" evidence="1">
    <location>
        <begin position="23"/>
        <end position="512"/>
    </location>
</feature>
<dbReference type="AlphaFoldDB" id="A0A7C4NV58"/>
<comment type="caution">
    <text evidence="2">The sequence shown here is derived from an EMBL/GenBank/DDBJ whole genome shotgun (WGS) entry which is preliminary data.</text>
</comment>
<sequence>MKKSFLLMLSLLLLLFISPSFAVVPPKYGVLYANNNQVISYNFSFPNVPVVLTSAQIGGKAVSSCAVNVDKEKFVISLRDDAGNPVPSAWVQWIAFVPDPSLKMVGGIITASHNQRITYNLPGTPVIVTNAQKNGVALISGAMNNSPTGFDLYLVDRNGIPVRDAWVIWGAIIPDPQLNGFKGEVKILSNGANIFFSPPFNNSPAYVLSAQPGIIAGAVNNRNDGFYLSLYKHDGTPAQNVWTQWLGFAGLTITTPTVTTPQISYTEIGYGYGPDIFSGTYRYTFENGYLKAWAYAYAKLPASDVTSHIRVYRYHKIKINAPDNNFYKCNLTINLDVKGLIGKIDYAIPLGASDTQYLGKVVVGIVEGSDPFRHESRPGYQAVVWQKASQDWVEFLSSTVYTILGGVGGYFVPGYDVLVTLIQVGNSSVNADGCVNGIYRLNFRNINLKGNTEYAIYVYIEGMARAVCIGAAESVCEVDFYYLAPYIGDSQNYDPLGGRGVKILNYDLTFTQ</sequence>
<evidence type="ECO:0000313" key="2">
    <source>
        <dbReference type="EMBL" id="HGQ86063.1"/>
    </source>
</evidence>
<keyword evidence="1" id="KW-0732">Signal</keyword>
<name>A0A7C4NV58_9BACT</name>
<evidence type="ECO:0000256" key="1">
    <source>
        <dbReference type="SAM" id="SignalP"/>
    </source>
</evidence>
<accession>A0A7C4NV58</accession>